<protein>
    <recommendedName>
        <fullName evidence="3">Protein GlcG</fullName>
    </recommendedName>
</protein>
<accession>A0A090TYL2</accession>
<reference evidence="1 2" key="1">
    <citation type="submission" date="2014-09" db="EMBL/GenBank/DDBJ databases">
        <title>Vibrio maritimus JCM 19240. (C210) whole genome shotgun sequence.</title>
        <authorList>
            <person name="Sawabe T."/>
            <person name="Meirelles P."/>
            <person name="Nakanishi M."/>
            <person name="Sayaka M."/>
            <person name="Hattori M."/>
            <person name="Ohkuma M."/>
        </authorList>
    </citation>
    <scope>NUCLEOTIDE SEQUENCE [LARGE SCALE GENOMIC DNA]</scope>
    <source>
        <strain evidence="1 2">JCM 19240</strain>
    </source>
</reference>
<dbReference type="Gene3D" id="3.30.450.150">
    <property type="entry name" value="Haem-degrading domain"/>
    <property type="match status" value="1"/>
</dbReference>
<dbReference type="OrthoDB" id="9800768at2"/>
<dbReference type="Proteomes" id="UP000029224">
    <property type="component" value="Unassembled WGS sequence"/>
</dbReference>
<comment type="caution">
    <text evidence="1">The sequence shown here is derived from an EMBL/GenBank/DDBJ whole genome shotgun (WGS) entry which is preliminary data.</text>
</comment>
<sequence length="130" mass="13759">MTLNHAQQILNFILAHAKENNLDLAAAVTDSHGDLIAFFKMDNCSLQSGVLAPNKAYTAARERQPSGNLGKWAQETGKDMGYWTDAKFTGLGGGVPIDINGKVIGAVGVSGMSEAEDEALAEKAISYVMS</sequence>
<evidence type="ECO:0008006" key="3">
    <source>
        <dbReference type="Google" id="ProtNLM"/>
    </source>
</evidence>
<dbReference type="AlphaFoldDB" id="A0A090TYL2"/>
<reference evidence="1 2" key="2">
    <citation type="submission" date="2014-09" db="EMBL/GenBank/DDBJ databases">
        <authorList>
            <consortium name="NBRP consortium"/>
            <person name="Sawabe T."/>
            <person name="Meirelles P."/>
            <person name="Nakanishi M."/>
            <person name="Sayaka M."/>
            <person name="Hattori M."/>
            <person name="Ohkuma M."/>
        </authorList>
    </citation>
    <scope>NUCLEOTIDE SEQUENCE [LARGE SCALE GENOMIC DNA]</scope>
    <source>
        <strain evidence="1 2">JCM 19240</strain>
    </source>
</reference>
<evidence type="ECO:0000313" key="2">
    <source>
        <dbReference type="Proteomes" id="UP000029224"/>
    </source>
</evidence>
<dbReference type="InterPro" id="IPR038084">
    <property type="entry name" value="PduO/GlcC-like_sf"/>
</dbReference>
<dbReference type="SUPFAM" id="SSF143744">
    <property type="entry name" value="GlcG-like"/>
    <property type="match status" value="1"/>
</dbReference>
<dbReference type="InterPro" id="IPR052517">
    <property type="entry name" value="GlcG_carb_metab_protein"/>
</dbReference>
<dbReference type="InterPro" id="IPR005624">
    <property type="entry name" value="PduO/GlcC-like"/>
</dbReference>
<proteinExistence type="predicted"/>
<organism evidence="1 2">
    <name type="scientific">Vibrio maritimus</name>
    <dbReference type="NCBI Taxonomy" id="990268"/>
    <lineage>
        <taxon>Bacteria</taxon>
        <taxon>Pseudomonadati</taxon>
        <taxon>Pseudomonadota</taxon>
        <taxon>Gammaproteobacteria</taxon>
        <taxon>Vibrionales</taxon>
        <taxon>Vibrionaceae</taxon>
        <taxon>Vibrio</taxon>
    </lineage>
</organism>
<evidence type="ECO:0000313" key="1">
    <source>
        <dbReference type="EMBL" id="GAL35947.1"/>
    </source>
</evidence>
<keyword evidence="2" id="KW-1185">Reference proteome</keyword>
<dbReference type="PANTHER" id="PTHR34309:SF1">
    <property type="entry name" value="PROTEIN GLCG"/>
    <property type="match status" value="1"/>
</dbReference>
<dbReference type="PANTHER" id="PTHR34309">
    <property type="entry name" value="SLR1406 PROTEIN"/>
    <property type="match status" value="1"/>
</dbReference>
<dbReference type="EMBL" id="BBMT01000008">
    <property type="protein sequence ID" value="GAL35947.1"/>
    <property type="molecule type" value="Genomic_DNA"/>
</dbReference>
<dbReference type="Pfam" id="PF03928">
    <property type="entry name" value="HbpS-like"/>
    <property type="match status" value="1"/>
</dbReference>
<gene>
    <name evidence="1" type="ORF">JCM19240_4882</name>
</gene>
<name>A0A090TYL2_9VIBR</name>